<evidence type="ECO:0008006" key="4">
    <source>
        <dbReference type="Google" id="ProtNLM"/>
    </source>
</evidence>
<name>A4FH37_SACEN</name>
<reference evidence="2 3" key="1">
    <citation type="journal article" date="2007" name="Nat. Biotechnol.">
        <title>Complete genome sequence of the erythromycin-producing bacterium Saccharopolyspora erythraea NRRL23338.</title>
        <authorList>
            <person name="Oliynyk M."/>
            <person name="Samborskyy M."/>
            <person name="Lester J.B."/>
            <person name="Mironenko T."/>
            <person name="Scott N."/>
            <person name="Dickens S."/>
            <person name="Haydock S.F."/>
            <person name="Leadlay P.F."/>
        </authorList>
    </citation>
    <scope>NUCLEOTIDE SEQUENCE [LARGE SCALE GENOMIC DNA]</scope>
    <source>
        <strain evidence="3">ATCC 11635 / DSM 40517 / JCM 4748 / NBRC 13426 / NCIMB 8594 / NRRL 2338</strain>
    </source>
</reference>
<evidence type="ECO:0000313" key="2">
    <source>
        <dbReference type="EMBL" id="CAM03362.1"/>
    </source>
</evidence>
<gene>
    <name evidence="2" type="ordered locus">SACE_4091</name>
</gene>
<evidence type="ECO:0000256" key="1">
    <source>
        <dbReference type="SAM" id="SignalP"/>
    </source>
</evidence>
<organism evidence="2 3">
    <name type="scientific">Saccharopolyspora erythraea (strain ATCC 11635 / DSM 40517 / JCM 4748 / NBRC 13426 / NCIMB 8594 / NRRL 2338)</name>
    <dbReference type="NCBI Taxonomy" id="405948"/>
    <lineage>
        <taxon>Bacteria</taxon>
        <taxon>Bacillati</taxon>
        <taxon>Actinomycetota</taxon>
        <taxon>Actinomycetes</taxon>
        <taxon>Pseudonocardiales</taxon>
        <taxon>Pseudonocardiaceae</taxon>
        <taxon>Saccharopolyspora</taxon>
    </lineage>
</organism>
<dbReference type="EMBL" id="AM420293">
    <property type="protein sequence ID" value="CAM03362.1"/>
    <property type="molecule type" value="Genomic_DNA"/>
</dbReference>
<protein>
    <recommendedName>
        <fullName evidence="4">Secreted protein</fullName>
    </recommendedName>
</protein>
<dbReference type="AlphaFoldDB" id="A4FH37"/>
<evidence type="ECO:0000313" key="3">
    <source>
        <dbReference type="Proteomes" id="UP000006728"/>
    </source>
</evidence>
<keyword evidence="1" id="KW-0732">Signal</keyword>
<feature type="signal peptide" evidence="1">
    <location>
        <begin position="1"/>
        <end position="26"/>
    </location>
</feature>
<sequence>MRVRSLAVAVLTAVGLAVLGATPASAQLDGLTGSLPVVGSLLGGGGSGGGASVFEQQEST</sequence>
<proteinExistence type="predicted"/>
<keyword evidence="3" id="KW-1185">Reference proteome</keyword>
<feature type="chain" id="PRO_5002667824" description="Secreted protein" evidence="1">
    <location>
        <begin position="27"/>
        <end position="60"/>
    </location>
</feature>
<dbReference type="KEGG" id="sen:SACE_4091"/>
<dbReference type="HOGENOM" id="CLU_2939020_0_0_11"/>
<dbReference type="Proteomes" id="UP000006728">
    <property type="component" value="Chromosome"/>
</dbReference>
<dbReference type="RefSeq" id="WP_011874237.1">
    <property type="nucleotide sequence ID" value="NC_009142.1"/>
</dbReference>
<accession>A4FH37</accession>